<reference evidence="1 2" key="1">
    <citation type="submission" date="2012-01" db="EMBL/GenBank/DDBJ databases">
        <title>The Genome Sequence of Treponema denticola SP33.</title>
        <authorList>
            <consortium name="The Broad Institute Genome Sequencing Platform"/>
            <person name="Earl A."/>
            <person name="Ward D."/>
            <person name="Feldgarden M."/>
            <person name="Gevers D."/>
            <person name="Blanton J.M."/>
            <person name="Fenno C.J."/>
            <person name="Baranova O.V."/>
            <person name="Mathney J."/>
            <person name="Dewhirst F.E."/>
            <person name="Izard J."/>
            <person name="Young S.K."/>
            <person name="Zeng Q."/>
            <person name="Gargeya S."/>
            <person name="Fitzgerald M."/>
            <person name="Haas B."/>
            <person name="Abouelleil A."/>
            <person name="Alvarado L."/>
            <person name="Arachchi H.M."/>
            <person name="Berlin A."/>
            <person name="Chapman S.B."/>
            <person name="Gearin G."/>
            <person name="Goldberg J."/>
            <person name="Griggs A."/>
            <person name="Gujja S."/>
            <person name="Hansen M."/>
            <person name="Heiman D."/>
            <person name="Howarth C."/>
            <person name="Larimer J."/>
            <person name="Lui A."/>
            <person name="MacDonald P.J.P."/>
            <person name="McCowen C."/>
            <person name="Montmayeur A."/>
            <person name="Murphy C."/>
            <person name="Neiman D."/>
            <person name="Pearson M."/>
            <person name="Priest M."/>
            <person name="Roberts A."/>
            <person name="Saif S."/>
            <person name="Shea T."/>
            <person name="Sisk P."/>
            <person name="Stolte C."/>
            <person name="Sykes S."/>
            <person name="Wortman J."/>
            <person name="Nusbaum C."/>
            <person name="Birren B."/>
        </authorList>
    </citation>
    <scope>NUCLEOTIDE SEQUENCE [LARGE SCALE GENOMIC DNA]</scope>
    <source>
        <strain evidence="1 2">SP33</strain>
    </source>
</reference>
<dbReference type="Proteomes" id="UP000016183">
    <property type="component" value="Unassembled WGS sequence"/>
</dbReference>
<evidence type="ECO:0000313" key="1">
    <source>
        <dbReference type="EMBL" id="EMB22360.1"/>
    </source>
</evidence>
<gene>
    <name evidence="1" type="ORF">HMPREF9733_01776</name>
</gene>
<dbReference type="RefSeq" id="WP_010696494.1">
    <property type="nucleotide sequence ID" value="NZ_KB442454.1"/>
</dbReference>
<name>M2AZ25_TREDN</name>
<dbReference type="HOGENOM" id="CLU_1453803_0_0_12"/>
<comment type="caution">
    <text evidence="1">The sequence shown here is derived from an EMBL/GenBank/DDBJ whole genome shotgun (WGS) entry which is preliminary data.</text>
</comment>
<proteinExistence type="predicted"/>
<dbReference type="AlphaFoldDB" id="M2AZ25"/>
<dbReference type="EMBL" id="AGDZ01000027">
    <property type="protein sequence ID" value="EMB22360.1"/>
    <property type="molecule type" value="Genomic_DNA"/>
</dbReference>
<dbReference type="PATRIC" id="fig|999437.3.peg.1832"/>
<protein>
    <submittedName>
        <fullName evidence="1">Uncharacterized protein</fullName>
    </submittedName>
</protein>
<organism evidence="1 2">
    <name type="scientific">Treponema denticola SP33</name>
    <dbReference type="NCBI Taxonomy" id="999437"/>
    <lineage>
        <taxon>Bacteria</taxon>
        <taxon>Pseudomonadati</taxon>
        <taxon>Spirochaetota</taxon>
        <taxon>Spirochaetia</taxon>
        <taxon>Spirochaetales</taxon>
        <taxon>Treponemataceae</taxon>
        <taxon>Treponema</taxon>
    </lineage>
</organism>
<sequence length="186" mass="21559">MGKRPSAIVLTDEETEYLETQTRIRTLQAQIVTRARILLLRAQAASIEAIADKVGLNRCSVMLCLKKFHEGAVLTTLFTLPQVAAEIPKLLMKKLISPVRNLLSLGMLLKRGHIPNWLHIFIKRRKLPDIQGFLPYHKSTVHTILSNAQIKPHKMRYYCENRDPNFDQRNWSFICFPMMRSRAYKC</sequence>
<evidence type="ECO:0000313" key="2">
    <source>
        <dbReference type="Proteomes" id="UP000016183"/>
    </source>
</evidence>
<accession>M2AZ25</accession>